<evidence type="ECO:0000313" key="1">
    <source>
        <dbReference type="EMBL" id="KYC39233.1"/>
    </source>
</evidence>
<dbReference type="EMBL" id="ANNX02000035">
    <property type="protein sequence ID" value="KYC39233.1"/>
    <property type="molecule type" value="Genomic_DNA"/>
</dbReference>
<keyword evidence="2" id="KW-1185">Reference proteome</keyword>
<protein>
    <submittedName>
        <fullName evidence="1">Uncharacterized protein</fullName>
    </submittedName>
</protein>
<comment type="caution">
    <text evidence="1">The sequence shown here is derived from an EMBL/GenBank/DDBJ whole genome shotgun (WGS) entry which is preliminary data.</text>
</comment>
<proteinExistence type="predicted"/>
<gene>
    <name evidence="1" type="ORF">WA1_31310</name>
</gene>
<sequence length="86" mass="9928">MPNTARFANGIEIPTSVLPSNFFLRIIFFSNKDLQQTNPAIAQFQYWQLSHSPLAYRRRFEQTWDSLFALLNYLIRNNGGAAALHP</sequence>
<accession>A0A139X3J8</accession>
<dbReference type="Proteomes" id="UP000076925">
    <property type="component" value="Unassembled WGS sequence"/>
</dbReference>
<reference evidence="1 2" key="1">
    <citation type="journal article" date="2013" name="Genome Biol. Evol.">
        <title>Genomes of Stigonematalean cyanobacteria (subsection V) and the evolution of oxygenic photosynthesis from prokaryotes to plastids.</title>
        <authorList>
            <person name="Dagan T."/>
            <person name="Roettger M."/>
            <person name="Stucken K."/>
            <person name="Landan G."/>
            <person name="Koch R."/>
            <person name="Major P."/>
            <person name="Gould S.B."/>
            <person name="Goremykin V.V."/>
            <person name="Rippka R."/>
            <person name="Tandeau de Marsac N."/>
            <person name="Gugger M."/>
            <person name="Lockhart P.J."/>
            <person name="Allen J.F."/>
            <person name="Brune I."/>
            <person name="Maus I."/>
            <person name="Puhler A."/>
            <person name="Martin W.F."/>
        </authorList>
    </citation>
    <scope>NUCLEOTIDE SEQUENCE [LARGE SCALE GENOMIC DNA]</scope>
    <source>
        <strain evidence="1 2">PCC 7110</strain>
    </source>
</reference>
<organism evidence="1 2">
    <name type="scientific">Scytonema hofmannii PCC 7110</name>
    <dbReference type="NCBI Taxonomy" id="128403"/>
    <lineage>
        <taxon>Bacteria</taxon>
        <taxon>Bacillati</taxon>
        <taxon>Cyanobacteriota</taxon>
        <taxon>Cyanophyceae</taxon>
        <taxon>Nostocales</taxon>
        <taxon>Scytonemataceae</taxon>
        <taxon>Scytonema</taxon>
    </lineage>
</organism>
<dbReference type="AlphaFoldDB" id="A0A139X3J8"/>
<name>A0A139X3J8_9CYAN</name>
<evidence type="ECO:0000313" key="2">
    <source>
        <dbReference type="Proteomes" id="UP000076925"/>
    </source>
</evidence>